<protein>
    <submittedName>
        <fullName evidence="5">Uncharacterized protein</fullName>
    </submittedName>
</protein>
<reference evidence="9 10" key="2">
    <citation type="journal article" date="2019" name="Nat. Med.">
        <title>A library of human gut bacterial isolates paired with longitudinal multiomics data enables mechanistic microbiome research.</title>
        <authorList>
            <person name="Poyet M."/>
            <person name="Groussin M."/>
            <person name="Gibbons S.M."/>
            <person name="Avila-Pacheco J."/>
            <person name="Jiang X."/>
            <person name="Kearney S.M."/>
            <person name="Perrotta A.R."/>
            <person name="Berdy B."/>
            <person name="Zhao S."/>
            <person name="Lieberman T.D."/>
            <person name="Swanson P.K."/>
            <person name="Smith M."/>
            <person name="Roesemann S."/>
            <person name="Alexander J.E."/>
            <person name="Rich S.A."/>
            <person name="Livny J."/>
            <person name="Vlamakis H."/>
            <person name="Clish C."/>
            <person name="Bullock K."/>
            <person name="Deik A."/>
            <person name="Scott J."/>
            <person name="Pierce K.A."/>
            <person name="Xavier R.J."/>
            <person name="Alm E.J."/>
        </authorList>
    </citation>
    <scope>NUCLEOTIDE SEQUENCE [LARGE SCALE GENOMIC DNA]</scope>
    <source>
        <strain evidence="4 9">BIOML-A82</strain>
        <strain evidence="3 10">BIOML-A85</strain>
        <strain evidence="2 11">BIOML-A93</strain>
    </source>
</reference>
<accession>A0A1H7QYY0</accession>
<dbReference type="Proteomes" id="UP000261278">
    <property type="component" value="Unassembled WGS sequence"/>
</dbReference>
<dbReference type="Proteomes" id="UP000283833">
    <property type="component" value="Unassembled WGS sequence"/>
</dbReference>
<dbReference type="Proteomes" id="UP000437380">
    <property type="component" value="Unassembled WGS sequence"/>
</dbReference>
<evidence type="ECO:0000313" key="8">
    <source>
        <dbReference type="Proteomes" id="UP000283833"/>
    </source>
</evidence>
<dbReference type="EMBL" id="QSSN01000021">
    <property type="protein sequence ID" value="RGL83933.1"/>
    <property type="molecule type" value="Genomic_DNA"/>
</dbReference>
<evidence type="ECO:0000313" key="10">
    <source>
        <dbReference type="Proteomes" id="UP000470777"/>
    </source>
</evidence>
<dbReference type="EMBL" id="WCZY01000068">
    <property type="protein sequence ID" value="KAB6685150.1"/>
    <property type="molecule type" value="Genomic_DNA"/>
</dbReference>
<dbReference type="EMBL" id="QRXI01000005">
    <property type="protein sequence ID" value="RGT96049.1"/>
    <property type="molecule type" value="Genomic_DNA"/>
</dbReference>
<evidence type="ECO:0000313" key="11">
    <source>
        <dbReference type="Proteomes" id="UP000470952"/>
    </source>
</evidence>
<dbReference type="RefSeq" id="WP_016270557.1">
    <property type="nucleotide sequence ID" value="NZ_CAJTAS010000014.1"/>
</dbReference>
<evidence type="ECO:0000256" key="1">
    <source>
        <dbReference type="SAM" id="MobiDB-lite"/>
    </source>
</evidence>
<dbReference type="AlphaFoldDB" id="A0A1H7QYY0"/>
<dbReference type="Proteomes" id="UP000470777">
    <property type="component" value="Unassembled WGS sequence"/>
</dbReference>
<evidence type="ECO:0000313" key="6">
    <source>
        <dbReference type="EMBL" id="RGT96049.1"/>
    </source>
</evidence>
<dbReference type="EMBL" id="WDAG01000061">
    <property type="protein sequence ID" value="KAB6653340.1"/>
    <property type="molecule type" value="Genomic_DNA"/>
</dbReference>
<evidence type="ECO:0000313" key="9">
    <source>
        <dbReference type="Proteomes" id="UP000437380"/>
    </source>
</evidence>
<reference evidence="7 8" key="1">
    <citation type="submission" date="2018-08" db="EMBL/GenBank/DDBJ databases">
        <title>A genome reference for cultivated species of the human gut microbiota.</title>
        <authorList>
            <person name="Zou Y."/>
            <person name="Xue W."/>
            <person name="Luo G."/>
        </authorList>
    </citation>
    <scope>NUCLEOTIDE SEQUENCE [LARGE SCALE GENOMIC DNA]</scope>
    <source>
        <strain evidence="6 8">AF18-14</strain>
        <strain evidence="5 7">TF05-18</strain>
    </source>
</reference>
<feature type="region of interest" description="Disordered" evidence="1">
    <location>
        <begin position="67"/>
        <end position="88"/>
    </location>
</feature>
<proteinExistence type="predicted"/>
<dbReference type="Proteomes" id="UP000470952">
    <property type="component" value="Unassembled WGS sequence"/>
</dbReference>
<organism evidence="5 7">
    <name type="scientific">Phocaeicola vulgatus</name>
    <name type="common">Bacteroides vulgatus</name>
    <dbReference type="NCBI Taxonomy" id="821"/>
    <lineage>
        <taxon>Bacteria</taxon>
        <taxon>Pseudomonadati</taxon>
        <taxon>Bacteroidota</taxon>
        <taxon>Bacteroidia</taxon>
        <taxon>Bacteroidales</taxon>
        <taxon>Bacteroidaceae</taxon>
        <taxon>Phocaeicola</taxon>
    </lineage>
</organism>
<comment type="caution">
    <text evidence="5">The sequence shown here is derived from an EMBL/GenBank/DDBJ whole genome shotgun (WGS) entry which is preliminary data.</text>
</comment>
<evidence type="ECO:0000313" key="7">
    <source>
        <dbReference type="Proteomes" id="UP000261278"/>
    </source>
</evidence>
<evidence type="ECO:0000313" key="3">
    <source>
        <dbReference type="EMBL" id="KAB6685150.1"/>
    </source>
</evidence>
<evidence type="ECO:0000313" key="2">
    <source>
        <dbReference type="EMBL" id="KAB6653340.1"/>
    </source>
</evidence>
<sequence length="211" mass="24042">MTTIGQQLVALANTIGVNSKKKIELKKELDIIEKDMNTNSVDDPSLAELLSNNKQLLEHVKEQKIFPGRKEGFKGNNPQQRQTSPRTIGAVQQSDILSEDPEATKNGLSLYLARLSQAFINQEIKKTPMNDKLLAIIQDDELVKLMEMLTVMPSRNRDNAFDLSIGISSYLFRYPTLFNHKEEFTAKQKRTQQRLTQVNQNNIQEIVKKLS</sequence>
<evidence type="ECO:0000313" key="4">
    <source>
        <dbReference type="EMBL" id="KAB6694221.1"/>
    </source>
</evidence>
<evidence type="ECO:0000313" key="5">
    <source>
        <dbReference type="EMBL" id="RGL83933.1"/>
    </source>
</evidence>
<gene>
    <name evidence="6" type="ORF">DWX04_04795</name>
    <name evidence="5" type="ORF">DXC44_15655</name>
    <name evidence="4" type="ORF">GAY17_23280</name>
    <name evidence="2" type="ORF">GAZ76_22930</name>
    <name evidence="3" type="ORF">GAZ92_23265</name>
</gene>
<feature type="compositionally biased region" description="Polar residues" evidence="1">
    <location>
        <begin position="76"/>
        <end position="88"/>
    </location>
</feature>
<name>A0A1H7QYY0_PHOVU</name>
<dbReference type="EMBL" id="WCZV01000068">
    <property type="protein sequence ID" value="KAB6694221.1"/>
    <property type="molecule type" value="Genomic_DNA"/>
</dbReference>